<organism evidence="3">
    <name type="scientific">Brassica cretica</name>
    <name type="common">Mustard</name>
    <dbReference type="NCBI Taxonomy" id="69181"/>
    <lineage>
        <taxon>Eukaryota</taxon>
        <taxon>Viridiplantae</taxon>
        <taxon>Streptophyta</taxon>
        <taxon>Embryophyta</taxon>
        <taxon>Tracheophyta</taxon>
        <taxon>Spermatophyta</taxon>
        <taxon>Magnoliopsida</taxon>
        <taxon>eudicotyledons</taxon>
        <taxon>Gunneridae</taxon>
        <taxon>Pentapetalae</taxon>
        <taxon>rosids</taxon>
        <taxon>malvids</taxon>
        <taxon>Brassicales</taxon>
        <taxon>Brassicaceae</taxon>
        <taxon>Brassiceae</taxon>
        <taxon>Brassica</taxon>
    </lineage>
</organism>
<dbReference type="AlphaFoldDB" id="A0A8S9KIZ1"/>
<feature type="compositionally biased region" description="Acidic residues" evidence="2">
    <location>
        <begin position="940"/>
        <end position="950"/>
    </location>
</feature>
<feature type="compositionally biased region" description="Polar residues" evidence="2">
    <location>
        <begin position="418"/>
        <end position="427"/>
    </location>
</feature>
<keyword evidence="1" id="KW-0175">Coiled coil</keyword>
<accession>A0A8S9KIZ1</accession>
<dbReference type="EMBL" id="QGKY02000164">
    <property type="protein sequence ID" value="KAF2594415.1"/>
    <property type="molecule type" value="Genomic_DNA"/>
</dbReference>
<feature type="region of interest" description="Disordered" evidence="2">
    <location>
        <begin position="405"/>
        <end position="606"/>
    </location>
</feature>
<comment type="caution">
    <text evidence="3">The sequence shown here is derived from an EMBL/GenBank/DDBJ whole genome shotgun (WGS) entry which is preliminary data.</text>
</comment>
<evidence type="ECO:0000256" key="2">
    <source>
        <dbReference type="SAM" id="MobiDB-lite"/>
    </source>
</evidence>
<gene>
    <name evidence="3" type="ORF">F2Q70_00045115</name>
</gene>
<proteinExistence type="predicted"/>
<feature type="compositionally biased region" description="Acidic residues" evidence="2">
    <location>
        <begin position="467"/>
        <end position="480"/>
    </location>
</feature>
<evidence type="ECO:0000313" key="3">
    <source>
        <dbReference type="EMBL" id="KAF2594415.1"/>
    </source>
</evidence>
<feature type="coiled-coil region" evidence="1">
    <location>
        <begin position="692"/>
        <end position="768"/>
    </location>
</feature>
<feature type="region of interest" description="Disordered" evidence="2">
    <location>
        <begin position="226"/>
        <end position="345"/>
    </location>
</feature>
<feature type="compositionally biased region" description="Basic and acidic residues" evidence="2">
    <location>
        <begin position="274"/>
        <end position="284"/>
    </location>
</feature>
<name>A0A8S9KIZ1_BRACR</name>
<reference evidence="3" key="1">
    <citation type="submission" date="2019-12" db="EMBL/GenBank/DDBJ databases">
        <title>Genome sequencing and annotation of Brassica cretica.</title>
        <authorList>
            <person name="Studholme D.J."/>
            <person name="Sarris P.F."/>
        </authorList>
    </citation>
    <scope>NUCLEOTIDE SEQUENCE</scope>
    <source>
        <strain evidence="3">PFS-102/07</strain>
        <tissue evidence="3">Leaf</tissue>
    </source>
</reference>
<feature type="compositionally biased region" description="Basic residues" evidence="2">
    <location>
        <begin position="450"/>
        <end position="461"/>
    </location>
</feature>
<feature type="region of interest" description="Disordered" evidence="2">
    <location>
        <begin position="863"/>
        <end position="1005"/>
    </location>
</feature>
<feature type="compositionally biased region" description="Basic and acidic residues" evidence="2">
    <location>
        <begin position="521"/>
        <end position="533"/>
    </location>
</feature>
<evidence type="ECO:0000256" key="1">
    <source>
        <dbReference type="SAM" id="Coils"/>
    </source>
</evidence>
<feature type="compositionally biased region" description="Basic and acidic residues" evidence="2">
    <location>
        <begin position="540"/>
        <end position="550"/>
    </location>
</feature>
<feature type="coiled-coil region" evidence="1">
    <location>
        <begin position="30"/>
        <end position="117"/>
    </location>
</feature>
<protein>
    <submittedName>
        <fullName evidence="3">Uncharacterized protein</fullName>
    </submittedName>
</protein>
<sequence length="1005" mass="111083">MNFLVEKYDSTLKQTMIQLGSSEKLAQTRLKVIERVRAEHKKANEKAAEEKEILRVKFEELEGKLKSSSAARKELVREKSHLEQTAANLEKEKTKLVEERDAAVDKLIRERQRLRNSRGLEVTRERERVEAAMAEKASRRFDRVRDHFTRLEAFEKAKNLYGQASGTKKCLESRLPVVLGPRKSRLSLFTRKQQKLLDEARKMDGVPNLSAMLKGKLQLLSRKSIPADVQGSTSSNAGRASKEGAPGLVDKDVGAEPPASTAPEDRPRKKKKKGSIEAEPRPSDVETGLVEVVAGGGVSLETPPEEREVSARGSDPVASERSIPDPSARKGSRSEGSTVRRRKIEFPDRVEFSYNETNPLILNPLRCAELTRQICGGTKEMPQLDDLYFKTEYIDAASSRARGKLQLLSKKSIPADVQGSTSSNAGRSSKEGASGLVNKDVGAEPPASSPKKKKKSKKSRGKATEELPLEEIASLDETSEGLEARKEKRGRKRPYEGATSSVDHGEAPAAGREGATEGSVESDHSEAAPEDRPRKKKKKGFIEAEPHPSDVETGLVEVVAGGGVSLETPPEEREVSARGSDLVASERSVPDPSARKWSHSEGSTVRRRKIEFPDRVEFSYNETTPLILNPLRCAELTRKIRGGTKEMPQLDDLYFKTEYIYAASSRARKYDSTLKQTMIKLGSSEKLAQTRLKVIERVKAEHKKANEKAAEEKEILRVMFEELEGKLKSSSAARKELVREKSHLEQTAANLEKEKTEVVEERDAAVDKLIRERQRLRDSGGLEVTCERERVEAAMAEKASRRFDRKCLEVIKASGTEIPQEMIDVFAEQEKLYEVEVMKLRVEPLSLIGPETASRLVTSLEVVEEPSEEPLVDVTSIPTEPVKSPVGSGFDERPENENLKGFPGKDGLEIGDTLVREGETENVGVEDPVLVSDSSSEGREDGEEDNDGIEEASLPHPAEEETIYEAGDTDVPPLPVVDSLASIPTRAEDPTAAATKGPDDQDFVP</sequence>